<dbReference type="Pfam" id="PF13307">
    <property type="entry name" value="Helicase_C_2"/>
    <property type="match status" value="1"/>
</dbReference>
<dbReference type="EMBL" id="BARU01018943">
    <property type="protein sequence ID" value="GAH61336.1"/>
    <property type="molecule type" value="Genomic_DNA"/>
</dbReference>
<dbReference type="InterPro" id="IPR027417">
    <property type="entry name" value="P-loop_NTPase"/>
</dbReference>
<dbReference type="GO" id="GO:0006139">
    <property type="term" value="P:nucleobase-containing compound metabolic process"/>
    <property type="evidence" value="ECO:0007669"/>
    <property type="project" value="InterPro"/>
</dbReference>
<organism evidence="2">
    <name type="scientific">marine sediment metagenome</name>
    <dbReference type="NCBI Taxonomy" id="412755"/>
    <lineage>
        <taxon>unclassified sequences</taxon>
        <taxon>metagenomes</taxon>
        <taxon>ecological metagenomes</taxon>
    </lineage>
</organism>
<dbReference type="PANTHER" id="PTHR11472:SF34">
    <property type="entry name" value="REGULATOR OF TELOMERE ELONGATION HELICASE 1"/>
    <property type="match status" value="1"/>
</dbReference>
<reference evidence="2" key="1">
    <citation type="journal article" date="2014" name="Front. Microbiol.">
        <title>High frequency of phylogenetically diverse reductive dehalogenase-homologous genes in deep subseafloor sedimentary metagenomes.</title>
        <authorList>
            <person name="Kawai M."/>
            <person name="Futagami T."/>
            <person name="Toyoda A."/>
            <person name="Takaki Y."/>
            <person name="Nishi S."/>
            <person name="Hori S."/>
            <person name="Arai W."/>
            <person name="Tsubouchi T."/>
            <person name="Morono Y."/>
            <person name="Uchiyama I."/>
            <person name="Ito T."/>
            <person name="Fujiyama A."/>
            <person name="Inagaki F."/>
            <person name="Takami H."/>
        </authorList>
    </citation>
    <scope>NUCLEOTIDE SEQUENCE</scope>
    <source>
        <strain evidence="2">Expedition CK06-06</strain>
    </source>
</reference>
<dbReference type="Gene3D" id="3.40.50.300">
    <property type="entry name" value="P-loop containing nucleotide triphosphate hydrolases"/>
    <property type="match status" value="1"/>
</dbReference>
<dbReference type="AlphaFoldDB" id="X1GTU2"/>
<dbReference type="GO" id="GO:0005524">
    <property type="term" value="F:ATP binding"/>
    <property type="evidence" value="ECO:0007669"/>
    <property type="project" value="InterPro"/>
</dbReference>
<dbReference type="SUPFAM" id="SSF52540">
    <property type="entry name" value="P-loop containing nucleoside triphosphate hydrolases"/>
    <property type="match status" value="1"/>
</dbReference>
<dbReference type="GO" id="GO:0016818">
    <property type="term" value="F:hydrolase activity, acting on acid anhydrides, in phosphorus-containing anhydrides"/>
    <property type="evidence" value="ECO:0007669"/>
    <property type="project" value="InterPro"/>
</dbReference>
<comment type="caution">
    <text evidence="2">The sequence shown here is derived from an EMBL/GenBank/DDBJ whole genome shotgun (WGS) entry which is preliminary data.</text>
</comment>
<sequence>MRDCQRLDRAYKEIGRLAGLEETWLEEYRPWSVQFKPVWVSKYAHPYLFGHCDMALLMSATPPFPQTLGIQDHGTIEVPSTFPVHNRPFVNVASVKLNRKTLEAQLPKVVSECDRLISKHRAEGHKGIIHTVSYRIRDHLLAYSSHQGIMVTHDQKDRSEILAEFMESKGPRVLVSPSMSEGVSFDDDRARFSIIIKTPFPSLGDPQVRARANENRNWYMHTTINSLTQTYGRAVRSPTDWASTYYLDGHLG</sequence>
<dbReference type="SMART" id="SM00491">
    <property type="entry name" value="HELICc2"/>
    <property type="match status" value="1"/>
</dbReference>
<protein>
    <recommendedName>
        <fullName evidence="1">ATP-dependent helicase C-terminal domain-containing protein</fullName>
    </recommendedName>
</protein>
<proteinExistence type="predicted"/>
<feature type="domain" description="ATP-dependent helicase C-terminal" evidence="1">
    <location>
        <begin position="134"/>
        <end position="248"/>
    </location>
</feature>
<evidence type="ECO:0000313" key="2">
    <source>
        <dbReference type="EMBL" id="GAH61336.1"/>
    </source>
</evidence>
<name>X1GTU2_9ZZZZ</name>
<dbReference type="InterPro" id="IPR045028">
    <property type="entry name" value="DinG/Rad3-like"/>
</dbReference>
<gene>
    <name evidence="2" type="ORF">S03H2_31256</name>
</gene>
<dbReference type="PANTHER" id="PTHR11472">
    <property type="entry name" value="DNA REPAIR DEAD HELICASE RAD3/XP-D SUBFAMILY MEMBER"/>
    <property type="match status" value="1"/>
</dbReference>
<dbReference type="InterPro" id="IPR006555">
    <property type="entry name" value="ATP-dep_Helicase_C"/>
</dbReference>
<accession>X1GTU2</accession>
<dbReference type="GO" id="GO:0003678">
    <property type="term" value="F:DNA helicase activity"/>
    <property type="evidence" value="ECO:0007669"/>
    <property type="project" value="TreeGrafter"/>
</dbReference>
<dbReference type="GO" id="GO:0003676">
    <property type="term" value="F:nucleic acid binding"/>
    <property type="evidence" value="ECO:0007669"/>
    <property type="project" value="InterPro"/>
</dbReference>
<evidence type="ECO:0000259" key="1">
    <source>
        <dbReference type="SMART" id="SM00491"/>
    </source>
</evidence>